<evidence type="ECO:0000313" key="1">
    <source>
        <dbReference type="EMBL" id="CAF4624344.1"/>
    </source>
</evidence>
<protein>
    <submittedName>
        <fullName evidence="1">Uncharacterized protein</fullName>
    </submittedName>
</protein>
<dbReference type="EMBL" id="CAJOBP010027535">
    <property type="protein sequence ID" value="CAF4624344.1"/>
    <property type="molecule type" value="Genomic_DNA"/>
</dbReference>
<dbReference type="AlphaFoldDB" id="A0A821DNZ3"/>
<accession>A0A821DNZ3</accession>
<gene>
    <name evidence="1" type="ORF">UJA718_LOCUS32203</name>
</gene>
<comment type="caution">
    <text evidence="1">The sequence shown here is derived from an EMBL/GenBank/DDBJ whole genome shotgun (WGS) entry which is preliminary data.</text>
</comment>
<keyword evidence="2" id="KW-1185">Reference proteome</keyword>
<evidence type="ECO:0000313" key="2">
    <source>
        <dbReference type="Proteomes" id="UP000663873"/>
    </source>
</evidence>
<dbReference type="Proteomes" id="UP000663873">
    <property type="component" value="Unassembled WGS sequence"/>
</dbReference>
<proteinExistence type="predicted"/>
<sequence>MSIRDDNDFHLEVPEEGEIVEMNASSHTNAVINTKGLGPCVAFICSFNFDERPESILDHYSFSDDESKSTVECAMILLLSRFLSLITNVYLIATGGDCIEGSYYRETCVALYLNEICLSQFTDIEDILYIYIQLKHRVITLNPHKRKKLPIDFPSIWVNFSCILKVASFGIRWRSSTRSFDIAYANRYLEPTQANQFQWHVNAKKIEIFKTLAKPAEIKRLNKSIKLIPKDGVFHISKFIEAPTPYLATSPAVDLVTFHEQDESHHEQKQELKRKYGVIEESNNEDVVYSSTDD</sequence>
<organism evidence="1 2">
    <name type="scientific">Rotaria socialis</name>
    <dbReference type="NCBI Taxonomy" id="392032"/>
    <lineage>
        <taxon>Eukaryota</taxon>
        <taxon>Metazoa</taxon>
        <taxon>Spiralia</taxon>
        <taxon>Gnathifera</taxon>
        <taxon>Rotifera</taxon>
        <taxon>Eurotatoria</taxon>
        <taxon>Bdelloidea</taxon>
        <taxon>Philodinida</taxon>
        <taxon>Philodinidae</taxon>
        <taxon>Rotaria</taxon>
    </lineage>
</organism>
<name>A0A821DNZ3_9BILA</name>
<reference evidence="1" key="1">
    <citation type="submission" date="2021-02" db="EMBL/GenBank/DDBJ databases">
        <authorList>
            <person name="Nowell W R."/>
        </authorList>
    </citation>
    <scope>NUCLEOTIDE SEQUENCE</scope>
</reference>